<feature type="transmembrane region" description="Helical" evidence="6">
    <location>
        <begin position="12"/>
        <end position="32"/>
    </location>
</feature>
<dbReference type="RefSeq" id="WP_312743837.1">
    <property type="nucleotide sequence ID" value="NZ_CP116968.1"/>
</dbReference>
<dbReference type="GO" id="GO:0046872">
    <property type="term" value="F:metal ion binding"/>
    <property type="evidence" value="ECO:0007669"/>
    <property type="project" value="UniProtKB-KW"/>
</dbReference>
<dbReference type="GO" id="GO:0009055">
    <property type="term" value="F:electron transfer activity"/>
    <property type="evidence" value="ECO:0007669"/>
    <property type="project" value="InterPro"/>
</dbReference>
<dbReference type="PROSITE" id="PS51257">
    <property type="entry name" value="PROKAR_LIPOPROTEIN"/>
    <property type="match status" value="1"/>
</dbReference>
<accession>A0AA96GHS6</accession>
<dbReference type="PANTHER" id="PTHR35008:SF8">
    <property type="entry name" value="ALCOHOL DEHYDROGENASE CYTOCHROME C SUBUNIT"/>
    <property type="match status" value="1"/>
</dbReference>
<keyword evidence="6" id="KW-1133">Transmembrane helix</keyword>
<evidence type="ECO:0000256" key="1">
    <source>
        <dbReference type="ARBA" id="ARBA00022617"/>
    </source>
</evidence>
<dbReference type="PANTHER" id="PTHR35008">
    <property type="entry name" value="BLL4482 PROTEIN-RELATED"/>
    <property type="match status" value="1"/>
</dbReference>
<dbReference type="KEGG" id="nneo:PQG83_17525"/>
<keyword evidence="6" id="KW-0812">Transmembrane</keyword>
<dbReference type="Proteomes" id="UP001302494">
    <property type="component" value="Chromosome"/>
</dbReference>
<dbReference type="Pfam" id="PF13442">
    <property type="entry name" value="Cytochrome_CBB3"/>
    <property type="match status" value="1"/>
</dbReference>
<evidence type="ECO:0000256" key="6">
    <source>
        <dbReference type="SAM" id="Phobius"/>
    </source>
</evidence>
<keyword evidence="6" id="KW-0472">Membrane</keyword>
<dbReference type="InterPro" id="IPR036909">
    <property type="entry name" value="Cyt_c-like_dom_sf"/>
</dbReference>
<keyword evidence="9" id="KW-1185">Reference proteome</keyword>
<name>A0AA96GHS6_9BACT</name>
<proteinExistence type="predicted"/>
<keyword evidence="3 4" id="KW-0408">Iron</keyword>
<dbReference type="Pfam" id="PF00034">
    <property type="entry name" value="Cytochrom_C"/>
    <property type="match status" value="1"/>
</dbReference>
<sequence length="345" mass="38983">MKRVAGGGRDMTVIGLAVLGITFTLFSGCALFEDERTAKGRKLYNHYCSHCHGETGQQGEGFNWDRMSDPRPKNLASNAEMSTFSDEEIFHTVYRDMKDTTDQKVLDDEDYFAVPTMPTFKYTLSEEEIWSIVGYVRTLHGMSLSYDLETRKKELEEALQVAQQEMETTKAAYEAAVEKAEAAQAAYEETLTDEQLENYEPKEVTIPEEEVFLAANEKYETAKAAVDNFLKRPKKPQVSRPDLTIAEEDRAAQAKLGKQLYNEKYGCQGCHSLNDEGGVVGPALDRAGFRLNPTWVYRWILYPQAMKKHTRMPNLGISEQDAKALTYYLGTLQAPKPENQSSTSE</sequence>
<keyword evidence="5" id="KW-0175">Coiled coil</keyword>
<feature type="domain" description="Cytochrome c" evidence="7">
    <location>
        <begin position="35"/>
        <end position="140"/>
    </location>
</feature>
<feature type="domain" description="Cytochrome c" evidence="7">
    <location>
        <begin position="252"/>
        <end position="333"/>
    </location>
</feature>
<evidence type="ECO:0000313" key="9">
    <source>
        <dbReference type="Proteomes" id="UP001302494"/>
    </source>
</evidence>
<gene>
    <name evidence="8" type="ORF">PQG83_17525</name>
</gene>
<feature type="coiled-coil region" evidence="5">
    <location>
        <begin position="145"/>
        <end position="197"/>
    </location>
</feature>
<keyword evidence="2 4" id="KW-0479">Metal-binding</keyword>
<dbReference type="EMBL" id="CP116968">
    <property type="protein sequence ID" value="WNM61537.1"/>
    <property type="molecule type" value="Genomic_DNA"/>
</dbReference>
<dbReference type="GO" id="GO:0020037">
    <property type="term" value="F:heme binding"/>
    <property type="evidence" value="ECO:0007669"/>
    <property type="project" value="InterPro"/>
</dbReference>
<keyword evidence="1 4" id="KW-0349">Heme</keyword>
<evidence type="ECO:0000256" key="3">
    <source>
        <dbReference type="ARBA" id="ARBA00023004"/>
    </source>
</evidence>
<evidence type="ECO:0000256" key="4">
    <source>
        <dbReference type="PROSITE-ProRule" id="PRU00433"/>
    </source>
</evidence>
<evidence type="ECO:0000259" key="7">
    <source>
        <dbReference type="PROSITE" id="PS51007"/>
    </source>
</evidence>
<dbReference type="InterPro" id="IPR051459">
    <property type="entry name" value="Cytochrome_c-type_DH"/>
</dbReference>
<dbReference type="InterPro" id="IPR009056">
    <property type="entry name" value="Cyt_c-like_dom"/>
</dbReference>
<dbReference type="AlphaFoldDB" id="A0AA96GHS6"/>
<dbReference type="SUPFAM" id="SSF46626">
    <property type="entry name" value="Cytochrome c"/>
    <property type="match status" value="2"/>
</dbReference>
<dbReference type="PROSITE" id="PS51007">
    <property type="entry name" value="CYTC"/>
    <property type="match status" value="2"/>
</dbReference>
<organism evidence="8 9">
    <name type="scientific">Candidatus Nitrospira neomarina</name>
    <dbReference type="NCBI Taxonomy" id="3020899"/>
    <lineage>
        <taxon>Bacteria</taxon>
        <taxon>Pseudomonadati</taxon>
        <taxon>Nitrospirota</taxon>
        <taxon>Nitrospiria</taxon>
        <taxon>Nitrospirales</taxon>
        <taxon>Nitrospiraceae</taxon>
        <taxon>Nitrospira</taxon>
    </lineage>
</organism>
<evidence type="ECO:0000256" key="2">
    <source>
        <dbReference type="ARBA" id="ARBA00022723"/>
    </source>
</evidence>
<protein>
    <submittedName>
        <fullName evidence="8">C-type cytochrome</fullName>
    </submittedName>
</protein>
<dbReference type="Gene3D" id="1.10.760.10">
    <property type="entry name" value="Cytochrome c-like domain"/>
    <property type="match status" value="2"/>
</dbReference>
<reference evidence="8 9" key="1">
    <citation type="submission" date="2023-01" db="EMBL/GenBank/DDBJ databases">
        <title>Cultivation and genomic characterization of new, ubiquitous marine nitrite-oxidizing bacteria from the Nitrospirales.</title>
        <authorList>
            <person name="Mueller A.J."/>
            <person name="Daebeler A."/>
            <person name="Herbold C.W."/>
            <person name="Kirkegaard R.H."/>
            <person name="Daims H."/>
        </authorList>
    </citation>
    <scope>NUCLEOTIDE SEQUENCE [LARGE SCALE GENOMIC DNA]</scope>
    <source>
        <strain evidence="8 9">DK</strain>
    </source>
</reference>
<evidence type="ECO:0000256" key="5">
    <source>
        <dbReference type="SAM" id="Coils"/>
    </source>
</evidence>
<evidence type="ECO:0000313" key="8">
    <source>
        <dbReference type="EMBL" id="WNM61537.1"/>
    </source>
</evidence>